<dbReference type="Gene3D" id="1.10.1040.10">
    <property type="entry name" value="N-(1-d-carboxylethyl)-l-norvaline Dehydrogenase, domain 2"/>
    <property type="match status" value="1"/>
</dbReference>
<dbReference type="InterPro" id="IPR029154">
    <property type="entry name" value="HIBADH-like_NADP-bd"/>
</dbReference>
<dbReference type="InterPro" id="IPR015815">
    <property type="entry name" value="HIBADH-related"/>
</dbReference>
<name>A0A0C9S7M5_9CONI</name>
<dbReference type="Pfam" id="PF14833">
    <property type="entry name" value="NAD_binding_11"/>
    <property type="match status" value="1"/>
</dbReference>
<feature type="domain" description="6-phosphogluconate dehydrogenase NADP-binding" evidence="4">
    <location>
        <begin position="11"/>
        <end position="167"/>
    </location>
</feature>
<protein>
    <submittedName>
        <fullName evidence="6">TSA: Wollemia nobilis Ref_Wollemi_Transcript_13184_1269 transcribed RNA sequence</fullName>
    </submittedName>
</protein>
<accession>A0A0C9S7M5</accession>
<reference evidence="6" key="1">
    <citation type="submission" date="2015-02" db="EMBL/GenBank/DDBJ databases">
        <title>A transcriptome of Wollemia nobilis - a relic of Gondwana.</title>
        <authorList>
            <person name="Chia J.Y."/>
            <person name="Leong Y.S."/>
            <person name="Abdul Karim S."/>
            <person name="Wan Azmi N."/>
            <person name="Hercus R."/>
            <person name="Croft L."/>
        </authorList>
    </citation>
    <scope>NUCLEOTIDE SEQUENCE</scope>
    <source>
        <strain evidence="6">MaeBrown</strain>
        <tissue evidence="6">Leaf</tissue>
    </source>
</reference>
<dbReference type="SUPFAM" id="SSF51735">
    <property type="entry name" value="NAD(P)-binding Rossmann-fold domains"/>
    <property type="match status" value="1"/>
</dbReference>
<organism evidence="6">
    <name type="scientific">Wollemia nobilis</name>
    <dbReference type="NCBI Taxonomy" id="56998"/>
    <lineage>
        <taxon>Eukaryota</taxon>
        <taxon>Viridiplantae</taxon>
        <taxon>Streptophyta</taxon>
        <taxon>Embryophyta</taxon>
        <taxon>Tracheophyta</taxon>
        <taxon>Spermatophyta</taxon>
        <taxon>Pinopsida</taxon>
        <taxon>Pinidae</taxon>
        <taxon>Conifers II</taxon>
        <taxon>Araucariales</taxon>
        <taxon>Araucariaceae</taxon>
        <taxon>Wollemia</taxon>
    </lineage>
</organism>
<feature type="domain" description="3-hydroxyisobutyrate dehydrogenase-like NAD-binding" evidence="5">
    <location>
        <begin position="172"/>
        <end position="290"/>
    </location>
</feature>
<evidence type="ECO:0000259" key="4">
    <source>
        <dbReference type="Pfam" id="PF03446"/>
    </source>
</evidence>
<sequence>MAEQVVGACTRVGWVGTGVMGLAMCGRVQAAGYPITVFARTTAKIEALCANGAVSANSPRAVGERSDVVFTMVSNPSDVREVILGTHGILAGLAPGGTVVDMTSSQPSLAREIFAAAAAKGCDAVDAPVSGGDWGALNGTLAILAGGRMETVVRLDPLFRCMGSATYLGPAGAGQSCKIANQITVAANIGGLSEGLVFARKAGLDEKKYLSAISGGAAGSKAIELWGERMIDRDFAPGGFAAYMVKDLGMALQEGESMGVSLPGSALHHQLYLSMMANGDGQLGSQAYITAVERLNNLN</sequence>
<dbReference type="PANTHER" id="PTHR43060:SF13">
    <property type="entry name" value="3-HYDROXYISOBUTYRATE DEHYDROGENASE-LIKE 2, MITOCHONDRIAL-RELATED"/>
    <property type="match status" value="1"/>
</dbReference>
<dbReference type="SUPFAM" id="SSF48179">
    <property type="entry name" value="6-phosphogluconate dehydrogenase C-terminal domain-like"/>
    <property type="match status" value="1"/>
</dbReference>
<dbReference type="InterPro" id="IPR008927">
    <property type="entry name" value="6-PGluconate_DH-like_C_sf"/>
</dbReference>
<dbReference type="GO" id="GO:0016491">
    <property type="term" value="F:oxidoreductase activity"/>
    <property type="evidence" value="ECO:0007669"/>
    <property type="project" value="UniProtKB-KW"/>
</dbReference>
<dbReference type="GO" id="GO:0051287">
    <property type="term" value="F:NAD binding"/>
    <property type="evidence" value="ECO:0007669"/>
    <property type="project" value="InterPro"/>
</dbReference>
<dbReference type="GO" id="GO:0050661">
    <property type="term" value="F:NADP binding"/>
    <property type="evidence" value="ECO:0007669"/>
    <property type="project" value="InterPro"/>
</dbReference>
<dbReference type="InterPro" id="IPR006115">
    <property type="entry name" value="6PGDH_NADP-bd"/>
</dbReference>
<feature type="active site" evidence="3">
    <location>
        <position position="178"/>
    </location>
</feature>
<proteinExistence type="predicted"/>
<dbReference type="Pfam" id="PF03446">
    <property type="entry name" value="NAD_binding_2"/>
    <property type="match status" value="1"/>
</dbReference>
<dbReference type="InterPro" id="IPR013328">
    <property type="entry name" value="6PGD_dom2"/>
</dbReference>
<evidence type="ECO:0000256" key="2">
    <source>
        <dbReference type="ARBA" id="ARBA00023027"/>
    </source>
</evidence>
<dbReference type="AlphaFoldDB" id="A0A0C9S7M5"/>
<dbReference type="Gene3D" id="3.40.50.720">
    <property type="entry name" value="NAD(P)-binding Rossmann-like Domain"/>
    <property type="match status" value="1"/>
</dbReference>
<dbReference type="PIRSF" id="PIRSF000103">
    <property type="entry name" value="HIBADH"/>
    <property type="match status" value="1"/>
</dbReference>
<evidence type="ECO:0000313" key="6">
    <source>
        <dbReference type="EMBL" id="JAG87223.1"/>
    </source>
</evidence>
<dbReference type="EMBL" id="GCHU01013108">
    <property type="protein sequence ID" value="JAG87223.1"/>
    <property type="molecule type" value="Transcribed_RNA"/>
</dbReference>
<keyword evidence="1" id="KW-0560">Oxidoreductase</keyword>
<dbReference type="InterPro" id="IPR036291">
    <property type="entry name" value="NAD(P)-bd_dom_sf"/>
</dbReference>
<dbReference type="PANTHER" id="PTHR43060">
    <property type="entry name" value="3-HYDROXYISOBUTYRATE DEHYDROGENASE-LIKE 1, MITOCHONDRIAL-RELATED"/>
    <property type="match status" value="1"/>
</dbReference>
<evidence type="ECO:0000256" key="1">
    <source>
        <dbReference type="ARBA" id="ARBA00023002"/>
    </source>
</evidence>
<keyword evidence="2" id="KW-0520">NAD</keyword>
<evidence type="ECO:0000259" key="5">
    <source>
        <dbReference type="Pfam" id="PF14833"/>
    </source>
</evidence>
<evidence type="ECO:0000256" key="3">
    <source>
        <dbReference type="PIRSR" id="PIRSR000103-1"/>
    </source>
</evidence>